<dbReference type="Gene3D" id="2.80.10.50">
    <property type="match status" value="1"/>
</dbReference>
<evidence type="ECO:0000313" key="2">
    <source>
        <dbReference type="EMBL" id="KAK2559303.1"/>
    </source>
</evidence>
<dbReference type="SUPFAM" id="SSF50353">
    <property type="entry name" value="Cytokine"/>
    <property type="match status" value="1"/>
</dbReference>
<sequence length="229" mass="27084">MEIRVSSLRISGLILSFITVTIGTSPAVYSGKSSRCLQLNKSVEIYEKIMCGFVHNETFKTDKNNPPIKRKVQLYSRASQLHIQIRKSEVDARGQDGSEYARLVLESDNFRRIRIRGEKANRYLCVNKKGELVARIKKQRFTVMKRCIFNEEITGEGWFQYRSTKYPSFVIGFSKAGRPMNGRKSAKRSKYRQFTLRELPERKHRKHRRNARLLRLRIIRFLRKRLRLR</sequence>
<proteinExistence type="inferred from homology"/>
<dbReference type="InterPro" id="IPR002209">
    <property type="entry name" value="Fibroblast_GF_fam"/>
</dbReference>
<dbReference type="Proteomes" id="UP001249851">
    <property type="component" value="Unassembled WGS sequence"/>
</dbReference>
<dbReference type="PANTHER" id="PTHR11486">
    <property type="entry name" value="FIBROBLAST GROWTH FACTOR"/>
    <property type="match status" value="1"/>
</dbReference>
<dbReference type="EMBL" id="JARQWQ010000040">
    <property type="protein sequence ID" value="KAK2559303.1"/>
    <property type="molecule type" value="Genomic_DNA"/>
</dbReference>
<reference evidence="2" key="2">
    <citation type="journal article" date="2023" name="Science">
        <title>Genomic signatures of disease resistance in endangered staghorn corals.</title>
        <authorList>
            <person name="Vollmer S.V."/>
            <person name="Selwyn J.D."/>
            <person name="Despard B.A."/>
            <person name="Roesel C.L."/>
        </authorList>
    </citation>
    <scope>NUCLEOTIDE SEQUENCE</scope>
    <source>
        <strain evidence="2">K2</strain>
    </source>
</reference>
<keyword evidence="3" id="KW-1185">Reference proteome</keyword>
<comment type="caution">
    <text evidence="2">The sequence shown here is derived from an EMBL/GenBank/DDBJ whole genome shotgun (WGS) entry which is preliminary data.</text>
</comment>
<accession>A0AAD9QDJ7</accession>
<evidence type="ECO:0000256" key="1">
    <source>
        <dbReference type="ARBA" id="ARBA00007936"/>
    </source>
</evidence>
<reference evidence="2" key="1">
    <citation type="journal article" date="2023" name="G3 (Bethesda)">
        <title>Whole genome assembly and annotation of the endangered Caribbean coral Acropora cervicornis.</title>
        <authorList>
            <person name="Selwyn J.D."/>
            <person name="Vollmer S.V."/>
        </authorList>
    </citation>
    <scope>NUCLEOTIDE SEQUENCE</scope>
    <source>
        <strain evidence="2">K2</strain>
    </source>
</reference>
<dbReference type="CDD" id="cd23307">
    <property type="entry name" value="beta-trefoil_FGF8-like"/>
    <property type="match status" value="1"/>
</dbReference>
<dbReference type="GO" id="GO:0008083">
    <property type="term" value="F:growth factor activity"/>
    <property type="evidence" value="ECO:0007669"/>
    <property type="project" value="InterPro"/>
</dbReference>
<dbReference type="InterPro" id="IPR008996">
    <property type="entry name" value="IL1/FGF"/>
</dbReference>
<protein>
    <submittedName>
        <fullName evidence="2">Fibroblast growth factor 18</fullName>
    </submittedName>
</protein>
<gene>
    <name evidence="2" type="ORF">P5673_017905</name>
</gene>
<dbReference type="Pfam" id="PF00167">
    <property type="entry name" value="FGF"/>
    <property type="match status" value="1"/>
</dbReference>
<comment type="similarity">
    <text evidence="1">Belongs to the heparin-binding growth factors family.</text>
</comment>
<dbReference type="AlphaFoldDB" id="A0AAD9QDJ7"/>
<evidence type="ECO:0000313" key="3">
    <source>
        <dbReference type="Proteomes" id="UP001249851"/>
    </source>
</evidence>
<dbReference type="SMART" id="SM00442">
    <property type="entry name" value="FGF"/>
    <property type="match status" value="1"/>
</dbReference>
<name>A0AAD9QDJ7_ACRCE</name>
<organism evidence="2 3">
    <name type="scientific">Acropora cervicornis</name>
    <name type="common">Staghorn coral</name>
    <dbReference type="NCBI Taxonomy" id="6130"/>
    <lineage>
        <taxon>Eukaryota</taxon>
        <taxon>Metazoa</taxon>
        <taxon>Cnidaria</taxon>
        <taxon>Anthozoa</taxon>
        <taxon>Hexacorallia</taxon>
        <taxon>Scleractinia</taxon>
        <taxon>Astrocoeniina</taxon>
        <taxon>Acroporidae</taxon>
        <taxon>Acropora</taxon>
    </lineage>
</organism>